<dbReference type="Gene3D" id="4.10.240.10">
    <property type="entry name" value="Zn(2)-C6 fungal-type DNA-binding domain"/>
    <property type="match status" value="1"/>
</dbReference>
<dbReference type="GO" id="GO:0000981">
    <property type="term" value="F:DNA-binding transcription factor activity, RNA polymerase II-specific"/>
    <property type="evidence" value="ECO:0007669"/>
    <property type="project" value="InterPro"/>
</dbReference>
<evidence type="ECO:0000256" key="3">
    <source>
        <dbReference type="ARBA" id="ARBA00022833"/>
    </source>
</evidence>
<dbReference type="OrthoDB" id="1924787at2759"/>
<proteinExistence type="predicted"/>
<dbReference type="InterPro" id="IPR051615">
    <property type="entry name" value="Transcr_Regulatory_Elem"/>
</dbReference>
<feature type="region of interest" description="Disordered" evidence="8">
    <location>
        <begin position="648"/>
        <end position="699"/>
    </location>
</feature>
<evidence type="ECO:0000313" key="10">
    <source>
        <dbReference type="EMBL" id="CDS11077.1"/>
    </source>
</evidence>
<dbReference type="PROSITE" id="PS00463">
    <property type="entry name" value="ZN2_CY6_FUNGAL_1"/>
    <property type="match status" value="1"/>
</dbReference>
<reference evidence="10" key="1">
    <citation type="journal article" date="2014" name="Genome Announc.">
        <title>De novo whole-genome sequence and genome annotation of Lichtheimia ramosa.</title>
        <authorList>
            <person name="Linde J."/>
            <person name="Schwartze V."/>
            <person name="Binder U."/>
            <person name="Lass-Florl C."/>
            <person name="Voigt K."/>
            <person name="Horn F."/>
        </authorList>
    </citation>
    <scope>NUCLEOTIDE SEQUENCE</scope>
    <source>
        <strain evidence="10">JMRC FSU:6197</strain>
    </source>
</reference>
<gene>
    <name evidence="10" type="ORF">LRAMOSA03341</name>
</gene>
<sequence>MNAVPNASAVPKSDSPDASSKRIRISRACDFCRRKKVKCHFTPGTPCSNCVSYGVSCEFTDNAKKRGPPKGFIDGLEKRIRRIESILAGESSHSQPCALQQQQQQQLQLQQQPFFASRKSHIRSKAPSAKHIRCVGDTSMLLLLQKKLSIGRISELMNHIAPGPDFHQYGRELVQVLDDQVSMSQLFPDAMHLQRGVNFWIYTTTGADRHTSDRLLQIYFLNIHPVLPVVDKVEFLRQYRDQADNFPAAELMNAMFGAAARFVEYEAQHSDAMVKPETRWDVPSGWSDHFFDQVESFLRTNPGNSSLSTAQAMILLINTTSKMTAKSSASWLMNGLVIRLGQALGLHRCCSEWKISQEEKELRRRIWWGLFIGDRFQAAALGRPTSIREEDADVEYPSTVVSWREVLDEPSEPDDDAYPRFPSSTFRPASLDGNVELYQLFLQLVKLSEILGRILLGMYTPGARRCSAVQGYDAIVTRLDYELTEWHQGFPLALKNTKHKDFDEKNGYFAPSIASILLAYFSCLILLHRPFIERDVSASDEKTRSSYVSFRISTSAASRGVRIAERMTGRDFMMFPYLFNVYPIFQFCLIHLYNARNPDVRISTAGRKDLRKALQFVERVKNISSRTKSLYDVVQLIMKNLGGDIQLSSNHSSPINHHSPRREPVSTTAGVPRKVSDVGRGSNPSQSPIQQHQLTPKHESTIPTDAFSIEQQSHASPSHSESSFSEAFTLKQFGFDVPMDNSSAAAILQQQDMTSFISTPLVGGTTTSLYPYPSTVPDSTTSYPASMMNTSAMQPQQFYGMIPGQDTTAVQSNFRNNPDNPFVSLPSSMDWSDWIQWMVQRGPSDNNGWQSYPNT</sequence>
<dbReference type="InterPro" id="IPR036864">
    <property type="entry name" value="Zn2-C6_fun-type_DNA-bd_sf"/>
</dbReference>
<dbReference type="SMART" id="SM00066">
    <property type="entry name" value="GAL4"/>
    <property type="match status" value="1"/>
</dbReference>
<dbReference type="AlphaFoldDB" id="A0A077WWA7"/>
<keyword evidence="2" id="KW-0479">Metal-binding</keyword>
<evidence type="ECO:0000256" key="6">
    <source>
        <dbReference type="ARBA" id="ARBA00023163"/>
    </source>
</evidence>
<keyword evidence="7" id="KW-0539">Nucleus</keyword>
<feature type="domain" description="Zn(2)-C6 fungal-type" evidence="9">
    <location>
        <begin position="28"/>
        <end position="59"/>
    </location>
</feature>
<keyword evidence="3" id="KW-0862">Zinc</keyword>
<dbReference type="GO" id="GO:0008270">
    <property type="term" value="F:zinc ion binding"/>
    <property type="evidence" value="ECO:0007669"/>
    <property type="project" value="InterPro"/>
</dbReference>
<evidence type="ECO:0000256" key="8">
    <source>
        <dbReference type="SAM" id="MobiDB-lite"/>
    </source>
</evidence>
<organism evidence="10">
    <name type="scientific">Lichtheimia ramosa</name>
    <dbReference type="NCBI Taxonomy" id="688394"/>
    <lineage>
        <taxon>Eukaryota</taxon>
        <taxon>Fungi</taxon>
        <taxon>Fungi incertae sedis</taxon>
        <taxon>Mucoromycota</taxon>
        <taxon>Mucoromycotina</taxon>
        <taxon>Mucoromycetes</taxon>
        <taxon>Mucorales</taxon>
        <taxon>Lichtheimiaceae</taxon>
        <taxon>Lichtheimia</taxon>
    </lineage>
</organism>
<dbReference type="CDD" id="cd12148">
    <property type="entry name" value="fungal_TF_MHR"/>
    <property type="match status" value="1"/>
</dbReference>
<evidence type="ECO:0000256" key="1">
    <source>
        <dbReference type="ARBA" id="ARBA00004123"/>
    </source>
</evidence>
<evidence type="ECO:0000256" key="2">
    <source>
        <dbReference type="ARBA" id="ARBA00022723"/>
    </source>
</evidence>
<dbReference type="PROSITE" id="PS50048">
    <property type="entry name" value="ZN2_CY6_FUNGAL_2"/>
    <property type="match status" value="1"/>
</dbReference>
<dbReference type="InterPro" id="IPR001138">
    <property type="entry name" value="Zn2Cys6_DnaBD"/>
</dbReference>
<dbReference type="SMART" id="SM00906">
    <property type="entry name" value="Fungal_trans"/>
    <property type="match status" value="1"/>
</dbReference>
<feature type="compositionally biased region" description="Low complexity" evidence="8">
    <location>
        <begin position="648"/>
        <end position="657"/>
    </location>
</feature>
<evidence type="ECO:0000256" key="5">
    <source>
        <dbReference type="ARBA" id="ARBA00023125"/>
    </source>
</evidence>
<dbReference type="PANTHER" id="PTHR31313:SF81">
    <property type="entry name" value="TY1 ENHANCER ACTIVATOR"/>
    <property type="match status" value="1"/>
</dbReference>
<feature type="compositionally biased region" description="Polar residues" evidence="8">
    <location>
        <begin position="682"/>
        <end position="694"/>
    </location>
</feature>
<accession>A0A077WWA7</accession>
<dbReference type="Pfam" id="PF00172">
    <property type="entry name" value="Zn_clus"/>
    <property type="match status" value="1"/>
</dbReference>
<keyword evidence="5" id="KW-0238">DNA-binding</keyword>
<dbReference type="EMBL" id="LK023346">
    <property type="protein sequence ID" value="CDS11077.1"/>
    <property type="molecule type" value="Genomic_DNA"/>
</dbReference>
<evidence type="ECO:0000256" key="4">
    <source>
        <dbReference type="ARBA" id="ARBA00023015"/>
    </source>
</evidence>
<dbReference type="CDD" id="cd00067">
    <property type="entry name" value="GAL4"/>
    <property type="match status" value="1"/>
</dbReference>
<evidence type="ECO:0000259" key="9">
    <source>
        <dbReference type="PROSITE" id="PS50048"/>
    </source>
</evidence>
<protein>
    <recommendedName>
        <fullName evidence="9">Zn(2)-C6 fungal-type domain-containing protein</fullName>
    </recommendedName>
</protein>
<dbReference type="SUPFAM" id="SSF57701">
    <property type="entry name" value="Zn2/Cys6 DNA-binding domain"/>
    <property type="match status" value="1"/>
</dbReference>
<dbReference type="InterPro" id="IPR007219">
    <property type="entry name" value="XnlR_reg_dom"/>
</dbReference>
<dbReference type="GO" id="GO:0006351">
    <property type="term" value="P:DNA-templated transcription"/>
    <property type="evidence" value="ECO:0007669"/>
    <property type="project" value="InterPro"/>
</dbReference>
<keyword evidence="4" id="KW-0805">Transcription regulation</keyword>
<dbReference type="GO" id="GO:0005634">
    <property type="term" value="C:nucleus"/>
    <property type="evidence" value="ECO:0007669"/>
    <property type="project" value="UniProtKB-SubCell"/>
</dbReference>
<evidence type="ECO:0000256" key="7">
    <source>
        <dbReference type="ARBA" id="ARBA00023242"/>
    </source>
</evidence>
<dbReference type="Pfam" id="PF04082">
    <property type="entry name" value="Fungal_trans"/>
    <property type="match status" value="1"/>
</dbReference>
<comment type="subcellular location">
    <subcellularLocation>
        <location evidence="1">Nucleus</location>
    </subcellularLocation>
</comment>
<keyword evidence="6" id="KW-0804">Transcription</keyword>
<dbReference type="PANTHER" id="PTHR31313">
    <property type="entry name" value="TY1 ENHANCER ACTIVATOR"/>
    <property type="match status" value="1"/>
</dbReference>
<dbReference type="GO" id="GO:0003677">
    <property type="term" value="F:DNA binding"/>
    <property type="evidence" value="ECO:0007669"/>
    <property type="project" value="UniProtKB-KW"/>
</dbReference>
<name>A0A077WWA7_9FUNG</name>